<evidence type="ECO:0000256" key="1">
    <source>
        <dbReference type="SAM" id="SignalP"/>
    </source>
</evidence>
<keyword evidence="4" id="KW-1185">Reference proteome</keyword>
<dbReference type="Proteomes" id="UP000645257">
    <property type="component" value="Unassembled WGS sequence"/>
</dbReference>
<comment type="caution">
    <text evidence="3">The sequence shown here is derived from an EMBL/GenBank/DDBJ whole genome shotgun (WGS) entry which is preliminary data.</text>
</comment>
<keyword evidence="1" id="KW-0732">Signal</keyword>
<dbReference type="EMBL" id="BMYX01000033">
    <property type="protein sequence ID" value="GGY29863.1"/>
    <property type="molecule type" value="Genomic_DNA"/>
</dbReference>
<dbReference type="Pfam" id="PF07589">
    <property type="entry name" value="PEP-CTERM"/>
    <property type="match status" value="1"/>
</dbReference>
<feature type="signal peptide" evidence="1">
    <location>
        <begin position="1"/>
        <end position="21"/>
    </location>
</feature>
<evidence type="ECO:0000259" key="2">
    <source>
        <dbReference type="Pfam" id="PF07589"/>
    </source>
</evidence>
<dbReference type="NCBIfam" id="NF038126">
    <property type="entry name" value="PEP_CTERM_FxDxF"/>
    <property type="match status" value="1"/>
</dbReference>
<sequence>MRLAQLVTAAIFAVSATASQAAVYDWGTHGKTQVGSLSVSAGDFSDLYRFTLGKTSSLGGSAVSVENKFGNIDILKITNGSFALYKGSDEAHSQLVKTFSFDGTTANISHVFSNLDAGSYFYKISGKGAGLAGGVYTFTSSLTPAVPEPETYALMGLGLTGLLLARRKRAR</sequence>
<name>A0A918P7C4_9NEIS</name>
<dbReference type="AlphaFoldDB" id="A0A918P7C4"/>
<proteinExistence type="predicted"/>
<protein>
    <recommendedName>
        <fullName evidence="2">Ice-binding protein C-terminal domain-containing protein</fullName>
    </recommendedName>
</protein>
<dbReference type="InterPro" id="IPR013424">
    <property type="entry name" value="Ice-binding_C"/>
</dbReference>
<feature type="domain" description="Ice-binding protein C-terminal" evidence="2">
    <location>
        <begin position="145"/>
        <end position="168"/>
    </location>
</feature>
<dbReference type="RefSeq" id="WP_189536935.1">
    <property type="nucleotide sequence ID" value="NZ_BMYX01000033.1"/>
</dbReference>
<dbReference type="NCBIfam" id="TIGR02595">
    <property type="entry name" value="PEP_CTERM"/>
    <property type="match status" value="1"/>
</dbReference>
<evidence type="ECO:0000313" key="3">
    <source>
        <dbReference type="EMBL" id="GGY29863.1"/>
    </source>
</evidence>
<gene>
    <name evidence="3" type="ORF">GCM10011289_35950</name>
</gene>
<evidence type="ECO:0000313" key="4">
    <source>
        <dbReference type="Proteomes" id="UP000645257"/>
    </source>
</evidence>
<feature type="chain" id="PRO_5037471809" description="Ice-binding protein C-terminal domain-containing protein" evidence="1">
    <location>
        <begin position="22"/>
        <end position="171"/>
    </location>
</feature>
<organism evidence="3 4">
    <name type="scientific">Paludibacterium paludis</name>
    <dbReference type="NCBI Taxonomy" id="1225769"/>
    <lineage>
        <taxon>Bacteria</taxon>
        <taxon>Pseudomonadati</taxon>
        <taxon>Pseudomonadota</taxon>
        <taxon>Betaproteobacteria</taxon>
        <taxon>Neisseriales</taxon>
        <taxon>Chromobacteriaceae</taxon>
        <taxon>Paludibacterium</taxon>
    </lineage>
</organism>
<accession>A0A918P7C4</accession>
<reference evidence="3" key="1">
    <citation type="journal article" date="2014" name="Int. J. Syst. Evol. Microbiol.">
        <title>Complete genome sequence of Corynebacterium casei LMG S-19264T (=DSM 44701T), isolated from a smear-ripened cheese.</title>
        <authorList>
            <consortium name="US DOE Joint Genome Institute (JGI-PGF)"/>
            <person name="Walter F."/>
            <person name="Albersmeier A."/>
            <person name="Kalinowski J."/>
            <person name="Ruckert C."/>
        </authorList>
    </citation>
    <scope>NUCLEOTIDE SEQUENCE</scope>
    <source>
        <strain evidence="3">KCTC 32182</strain>
    </source>
</reference>
<reference evidence="3" key="2">
    <citation type="submission" date="2020-09" db="EMBL/GenBank/DDBJ databases">
        <authorList>
            <person name="Sun Q."/>
            <person name="Kim S."/>
        </authorList>
    </citation>
    <scope>NUCLEOTIDE SEQUENCE</scope>
    <source>
        <strain evidence="3">KCTC 32182</strain>
    </source>
</reference>
<dbReference type="Gene3D" id="2.60.120.380">
    <property type="match status" value="1"/>
</dbReference>